<proteinExistence type="predicted"/>
<keyword evidence="2" id="KW-1185">Reference proteome</keyword>
<evidence type="ECO:0000313" key="2">
    <source>
        <dbReference type="Proteomes" id="UP000266841"/>
    </source>
</evidence>
<organism evidence="1 2">
    <name type="scientific">Thalassiosira oceanica</name>
    <name type="common">Marine diatom</name>
    <dbReference type="NCBI Taxonomy" id="159749"/>
    <lineage>
        <taxon>Eukaryota</taxon>
        <taxon>Sar</taxon>
        <taxon>Stramenopiles</taxon>
        <taxon>Ochrophyta</taxon>
        <taxon>Bacillariophyta</taxon>
        <taxon>Coscinodiscophyceae</taxon>
        <taxon>Thalassiosirophycidae</taxon>
        <taxon>Thalassiosirales</taxon>
        <taxon>Thalassiosiraceae</taxon>
        <taxon>Thalassiosira</taxon>
    </lineage>
</organism>
<name>K0S9E0_THAOC</name>
<accession>K0S9E0</accession>
<evidence type="ECO:0000313" key="1">
    <source>
        <dbReference type="EMBL" id="EJK55377.1"/>
    </source>
</evidence>
<comment type="caution">
    <text evidence="1">The sequence shown here is derived from an EMBL/GenBank/DDBJ whole genome shotgun (WGS) entry which is preliminary data.</text>
</comment>
<dbReference type="EMBL" id="AGNL01034158">
    <property type="protein sequence ID" value="EJK55377.1"/>
    <property type="molecule type" value="Genomic_DNA"/>
</dbReference>
<reference evidence="1 2" key="1">
    <citation type="journal article" date="2012" name="Genome Biol.">
        <title>Genome and low-iron response of an oceanic diatom adapted to chronic iron limitation.</title>
        <authorList>
            <person name="Lommer M."/>
            <person name="Specht M."/>
            <person name="Roy A.S."/>
            <person name="Kraemer L."/>
            <person name="Andreson R."/>
            <person name="Gutowska M.A."/>
            <person name="Wolf J."/>
            <person name="Bergner S.V."/>
            <person name="Schilhabel M.B."/>
            <person name="Klostermeier U.C."/>
            <person name="Beiko R.G."/>
            <person name="Rosenstiel P."/>
            <person name="Hippler M."/>
            <person name="Laroche J."/>
        </authorList>
    </citation>
    <scope>NUCLEOTIDE SEQUENCE [LARGE SCALE GENOMIC DNA]</scope>
    <source>
        <strain evidence="1 2">CCMP1005</strain>
    </source>
</reference>
<dbReference type="AlphaFoldDB" id="K0S9E0"/>
<gene>
    <name evidence="1" type="ORF">THAOC_24896</name>
</gene>
<sequence length="47" mass="5366">MFLADPAMLKYGKLSDGVLAARQMSSTDTCPYFSVERFKKELEIMMD</sequence>
<dbReference type="Proteomes" id="UP000266841">
    <property type="component" value="Unassembled WGS sequence"/>
</dbReference>
<protein>
    <submittedName>
        <fullName evidence="1">Uncharacterized protein</fullName>
    </submittedName>
</protein>
<feature type="non-terminal residue" evidence="1">
    <location>
        <position position="47"/>
    </location>
</feature>